<dbReference type="Gene3D" id="2.40.50.100">
    <property type="match status" value="1"/>
</dbReference>
<dbReference type="Pfam" id="PF00364">
    <property type="entry name" value="Biotin_lipoyl"/>
    <property type="match status" value="1"/>
</dbReference>
<dbReference type="AlphaFoldDB" id="A0A7X9WZ98"/>
<dbReference type="InterPro" id="IPR011053">
    <property type="entry name" value="Single_hybrid_motif"/>
</dbReference>
<proteinExistence type="predicted"/>
<sequence length="141" mass="14204">MTAEKDPVIAAIDDARALLDTLLTGGWQQLHVASGDTEIFLARDGGGANPMRTVAPAPLVAAPAPQAGPETAVPVPHVATLEQALAVGTQVVAGQPVATLRVLDEQEDITAPVSGTIVRVDAVPGALLEYGSTLLSIAAAA</sequence>
<keyword evidence="3" id="KW-1185">Reference proteome</keyword>
<organism evidence="2 3">
    <name type="scientific">Sphingobium psychrophilum</name>
    <dbReference type="NCBI Taxonomy" id="2728834"/>
    <lineage>
        <taxon>Bacteria</taxon>
        <taxon>Pseudomonadati</taxon>
        <taxon>Pseudomonadota</taxon>
        <taxon>Alphaproteobacteria</taxon>
        <taxon>Sphingomonadales</taxon>
        <taxon>Sphingomonadaceae</taxon>
        <taxon>Sphingobium</taxon>
    </lineage>
</organism>
<evidence type="ECO:0000259" key="1">
    <source>
        <dbReference type="Pfam" id="PF00364"/>
    </source>
</evidence>
<comment type="caution">
    <text evidence="2">The sequence shown here is derived from an EMBL/GenBank/DDBJ whole genome shotgun (WGS) entry which is preliminary data.</text>
</comment>
<gene>
    <name evidence="2" type="ORF">HHL08_21360</name>
</gene>
<dbReference type="Proteomes" id="UP000519023">
    <property type="component" value="Unassembled WGS sequence"/>
</dbReference>
<evidence type="ECO:0000313" key="2">
    <source>
        <dbReference type="EMBL" id="NML12648.1"/>
    </source>
</evidence>
<feature type="domain" description="Lipoyl-binding" evidence="1">
    <location>
        <begin position="73"/>
        <end position="137"/>
    </location>
</feature>
<dbReference type="InterPro" id="IPR000089">
    <property type="entry name" value="Biotin_lipoyl"/>
</dbReference>
<dbReference type="EMBL" id="JABBFV010000023">
    <property type="protein sequence ID" value="NML12648.1"/>
    <property type="molecule type" value="Genomic_DNA"/>
</dbReference>
<protein>
    <recommendedName>
        <fullName evidence="1">Lipoyl-binding domain-containing protein</fullName>
    </recommendedName>
</protein>
<dbReference type="SUPFAM" id="SSF51230">
    <property type="entry name" value="Single hybrid motif"/>
    <property type="match status" value="1"/>
</dbReference>
<evidence type="ECO:0000313" key="3">
    <source>
        <dbReference type="Proteomes" id="UP000519023"/>
    </source>
</evidence>
<accession>A0A7X9WZ98</accession>
<name>A0A7X9WZ98_9SPHN</name>
<dbReference type="RefSeq" id="WP_169574994.1">
    <property type="nucleotide sequence ID" value="NZ_JABBFV010000023.1"/>
</dbReference>
<reference evidence="2 3" key="1">
    <citation type="submission" date="2020-04" db="EMBL/GenBank/DDBJ databases">
        <title>Sphingobium sp. AR-3-1 isolated from Arctic soil.</title>
        <authorList>
            <person name="Dahal R.H."/>
            <person name="Chaudhary D.K."/>
        </authorList>
    </citation>
    <scope>NUCLEOTIDE SEQUENCE [LARGE SCALE GENOMIC DNA]</scope>
    <source>
        <strain evidence="2 3">AR-3-1</strain>
    </source>
</reference>